<keyword evidence="4 9" id="KW-0812">Transmembrane</keyword>
<evidence type="ECO:0000256" key="9">
    <source>
        <dbReference type="SAM" id="Phobius"/>
    </source>
</evidence>
<dbReference type="OrthoDB" id="9809186at2"/>
<evidence type="ECO:0000313" key="11">
    <source>
        <dbReference type="EMBL" id="TCT08685.1"/>
    </source>
</evidence>
<feature type="transmembrane region" description="Helical" evidence="9">
    <location>
        <begin position="28"/>
        <end position="47"/>
    </location>
</feature>
<comment type="subcellular location">
    <subcellularLocation>
        <location evidence="1">Cell membrane</location>
        <topology evidence="1">Single-pass membrane protein</topology>
    </subcellularLocation>
</comment>
<feature type="domain" description="OmpA-like" evidence="10">
    <location>
        <begin position="151"/>
        <end position="271"/>
    </location>
</feature>
<evidence type="ECO:0000256" key="3">
    <source>
        <dbReference type="ARBA" id="ARBA00022475"/>
    </source>
</evidence>
<keyword evidence="6 7" id="KW-0472">Membrane</keyword>
<evidence type="ECO:0000256" key="7">
    <source>
        <dbReference type="PROSITE-ProRule" id="PRU00473"/>
    </source>
</evidence>
<accession>A0A4R3MB72</accession>
<dbReference type="PANTHER" id="PTHR30329">
    <property type="entry name" value="STATOR ELEMENT OF FLAGELLAR MOTOR COMPLEX"/>
    <property type="match status" value="1"/>
</dbReference>
<dbReference type="PROSITE" id="PS51123">
    <property type="entry name" value="OMPA_2"/>
    <property type="match status" value="1"/>
</dbReference>
<dbReference type="Pfam" id="PF13677">
    <property type="entry name" value="MotB_plug"/>
    <property type="match status" value="1"/>
</dbReference>
<dbReference type="InterPro" id="IPR036737">
    <property type="entry name" value="OmpA-like_sf"/>
</dbReference>
<keyword evidence="3" id="KW-1003">Cell membrane</keyword>
<dbReference type="SUPFAM" id="SSF103088">
    <property type="entry name" value="OmpA-like"/>
    <property type="match status" value="1"/>
</dbReference>
<gene>
    <name evidence="11" type="ORF">EDC26_105238</name>
</gene>
<sequence>MNPSGSDRVVIRRKRAPAAGAHGGSWKIAYADFVTAMMSFFLVMWLISIVPTKDLKAIADYFRMPLMTAVTGGAKVDSSSTVIPGGSPSVIPNKEPLPPKPDHGDRQSEGDKQDTRRLEDLKGQLDNLIKSDPVLKEFRPQLLLDMTPDGLRIQIIDRQNRPMFTTGSAQVQPYMSAILHELGPVFNELPNTISISGHTDAQPYAAGGREYSNWELSADRANAARRQLISGGMVETKVKRVLGLSSSVSLIKDNPNAAVNRRISIVVLNRRAERRIDEQNAAGESALKLKRALESNLLLEPSLPESATKALLPQGAPVRVPAMH</sequence>
<dbReference type="NCBIfam" id="NF006548">
    <property type="entry name" value="PRK09041.1"/>
    <property type="match status" value="1"/>
</dbReference>
<reference evidence="11 12" key="1">
    <citation type="submission" date="2019-03" db="EMBL/GenBank/DDBJ databases">
        <title>Genomic Encyclopedia of Type Strains, Phase IV (KMG-IV): sequencing the most valuable type-strain genomes for metagenomic binning, comparative biology and taxonomic classification.</title>
        <authorList>
            <person name="Goeker M."/>
        </authorList>
    </citation>
    <scope>NUCLEOTIDE SEQUENCE [LARGE SCALE GENOMIC DNA]</scope>
    <source>
        <strain evidence="11 12">DSM 24591</strain>
    </source>
</reference>
<dbReference type="PANTHER" id="PTHR30329:SF18">
    <property type="entry name" value="MOTILITY PROTEIN B"/>
    <property type="match status" value="1"/>
</dbReference>
<feature type="region of interest" description="Disordered" evidence="8">
    <location>
        <begin position="76"/>
        <end position="117"/>
    </location>
</feature>
<evidence type="ECO:0000256" key="5">
    <source>
        <dbReference type="ARBA" id="ARBA00022989"/>
    </source>
</evidence>
<dbReference type="Proteomes" id="UP000295525">
    <property type="component" value="Unassembled WGS sequence"/>
</dbReference>
<keyword evidence="5 9" id="KW-1133">Transmembrane helix</keyword>
<comment type="similarity">
    <text evidence="2">Belongs to the MotB family.</text>
</comment>
<name>A0A4R3MB72_9BURK</name>
<dbReference type="AlphaFoldDB" id="A0A4R3MB72"/>
<dbReference type="Gene3D" id="3.30.1330.60">
    <property type="entry name" value="OmpA-like domain"/>
    <property type="match status" value="1"/>
</dbReference>
<feature type="compositionally biased region" description="Basic and acidic residues" evidence="8">
    <location>
        <begin position="100"/>
        <end position="117"/>
    </location>
</feature>
<dbReference type="InterPro" id="IPR006665">
    <property type="entry name" value="OmpA-like"/>
</dbReference>
<protein>
    <submittedName>
        <fullName evidence="11">Chemotaxis protein MotB</fullName>
    </submittedName>
</protein>
<keyword evidence="12" id="KW-1185">Reference proteome</keyword>
<evidence type="ECO:0000256" key="6">
    <source>
        <dbReference type="ARBA" id="ARBA00023136"/>
    </source>
</evidence>
<evidence type="ECO:0000256" key="2">
    <source>
        <dbReference type="ARBA" id="ARBA00008914"/>
    </source>
</evidence>
<dbReference type="InterPro" id="IPR025713">
    <property type="entry name" value="MotB-like_N_dom"/>
</dbReference>
<evidence type="ECO:0000313" key="12">
    <source>
        <dbReference type="Proteomes" id="UP000295525"/>
    </source>
</evidence>
<evidence type="ECO:0000256" key="1">
    <source>
        <dbReference type="ARBA" id="ARBA00004162"/>
    </source>
</evidence>
<dbReference type="RefSeq" id="WP_132581880.1">
    <property type="nucleotide sequence ID" value="NZ_SMAJ01000005.1"/>
</dbReference>
<comment type="caution">
    <text evidence="11">The sequence shown here is derived from an EMBL/GenBank/DDBJ whole genome shotgun (WGS) entry which is preliminary data.</text>
</comment>
<dbReference type="GO" id="GO:0005886">
    <property type="term" value="C:plasma membrane"/>
    <property type="evidence" value="ECO:0007669"/>
    <property type="project" value="UniProtKB-SubCell"/>
</dbReference>
<evidence type="ECO:0000256" key="8">
    <source>
        <dbReference type="SAM" id="MobiDB-lite"/>
    </source>
</evidence>
<dbReference type="EMBL" id="SMAJ01000005">
    <property type="protein sequence ID" value="TCT08685.1"/>
    <property type="molecule type" value="Genomic_DNA"/>
</dbReference>
<proteinExistence type="inferred from homology"/>
<dbReference type="CDD" id="cd07185">
    <property type="entry name" value="OmpA_C-like"/>
    <property type="match status" value="1"/>
</dbReference>
<evidence type="ECO:0000259" key="10">
    <source>
        <dbReference type="PROSITE" id="PS51123"/>
    </source>
</evidence>
<evidence type="ECO:0000256" key="4">
    <source>
        <dbReference type="ARBA" id="ARBA00022692"/>
    </source>
</evidence>
<dbReference type="Pfam" id="PF00691">
    <property type="entry name" value="OmpA"/>
    <property type="match status" value="1"/>
</dbReference>
<dbReference type="InterPro" id="IPR050330">
    <property type="entry name" value="Bact_OuterMem_StrucFunc"/>
</dbReference>
<organism evidence="11 12">
    <name type="scientific">Paralcaligenes ureilyticus</name>
    <dbReference type="NCBI Taxonomy" id="627131"/>
    <lineage>
        <taxon>Bacteria</taxon>
        <taxon>Pseudomonadati</taxon>
        <taxon>Pseudomonadota</taxon>
        <taxon>Betaproteobacteria</taxon>
        <taxon>Burkholderiales</taxon>
        <taxon>Alcaligenaceae</taxon>
        <taxon>Paralcaligenes</taxon>
    </lineage>
</organism>